<name>A0A059E6R6_9PROT</name>
<dbReference type="OrthoDB" id="291085at2"/>
<dbReference type="Gene3D" id="2.60.120.10">
    <property type="entry name" value="Jelly Rolls"/>
    <property type="match status" value="2"/>
</dbReference>
<gene>
    <name evidence="2" type="ORF">HY36_14145</name>
</gene>
<dbReference type="InterPro" id="IPR014710">
    <property type="entry name" value="RmlC-like_jellyroll"/>
</dbReference>
<evidence type="ECO:0000313" key="3">
    <source>
        <dbReference type="Proteomes" id="UP000024547"/>
    </source>
</evidence>
<proteinExistence type="predicted"/>
<dbReference type="RefSeq" id="WP_081806044.1">
    <property type="nucleotide sequence ID" value="NZ_CAXEMP010000163.1"/>
</dbReference>
<feature type="chain" id="PRO_5001571688" description="DUF4437 domain-containing protein" evidence="1">
    <location>
        <begin position="18"/>
        <end position="279"/>
    </location>
</feature>
<evidence type="ECO:0000313" key="2">
    <source>
        <dbReference type="EMBL" id="KCZ63629.1"/>
    </source>
</evidence>
<evidence type="ECO:0008006" key="4">
    <source>
        <dbReference type="Google" id="ProtNLM"/>
    </source>
</evidence>
<dbReference type="eggNOG" id="COG1917">
    <property type="taxonomic scope" value="Bacteria"/>
</dbReference>
<keyword evidence="3" id="KW-1185">Reference proteome</keyword>
<dbReference type="STRING" id="1280948.HY36_14145"/>
<dbReference type="Proteomes" id="UP000024547">
    <property type="component" value="Unassembled WGS sequence"/>
</dbReference>
<dbReference type="AlphaFoldDB" id="A0A059E6R6"/>
<dbReference type="CDD" id="cd06989">
    <property type="entry name" value="cupin_DRT102"/>
    <property type="match status" value="1"/>
</dbReference>
<dbReference type="SUPFAM" id="SSF51182">
    <property type="entry name" value="RmlC-like cupins"/>
    <property type="match status" value="1"/>
</dbReference>
<organism evidence="2 3">
    <name type="scientific">Hyphomonas atlantica</name>
    <dbReference type="NCBI Taxonomy" id="1280948"/>
    <lineage>
        <taxon>Bacteria</taxon>
        <taxon>Pseudomonadati</taxon>
        <taxon>Pseudomonadota</taxon>
        <taxon>Alphaproteobacteria</taxon>
        <taxon>Hyphomonadales</taxon>
        <taxon>Hyphomonadaceae</taxon>
        <taxon>Hyphomonas</taxon>
    </lineage>
</organism>
<evidence type="ECO:0000256" key="1">
    <source>
        <dbReference type="SAM" id="SignalP"/>
    </source>
</evidence>
<dbReference type="PATRIC" id="fig|1280948.3.peg.1067"/>
<comment type="caution">
    <text evidence="2">The sequence shown here is derived from an EMBL/GenBank/DDBJ whole genome shotgun (WGS) entry which is preliminary data.</text>
</comment>
<sequence length="279" mass="29470">MGCAVLVVSLMGACATAQQVQGTPSHSEIVLTSDVDWGPLNPARGDASPRAGTLWGDRAAEGASGFLVQFKQGFSSPPHIHNVTYRGIVIEGRIHNDDPGAADMWLPAGSFWTQPAGEAHITSAQGAFNMAYIEIDEGPYLVEPTENAFDNGERPVNLDRSNLVWLDASDLSWVEQGGGADVAFLWGGETDTSARGTLMKIRAGQSVRLSTDQAGLKVVSISGESEVQIGDAHAKHGLVPGSFVSGAPDAANVFVCNAEADCLFYVRSEGHFKITSARN</sequence>
<dbReference type="InterPro" id="IPR011051">
    <property type="entry name" value="RmlC_Cupin_sf"/>
</dbReference>
<protein>
    <recommendedName>
        <fullName evidence="4">DUF4437 domain-containing protein</fullName>
    </recommendedName>
</protein>
<dbReference type="EMBL" id="AWFH01000005">
    <property type="protein sequence ID" value="KCZ63629.1"/>
    <property type="molecule type" value="Genomic_DNA"/>
</dbReference>
<accession>A0A059E6R6</accession>
<dbReference type="InterPro" id="IPR028013">
    <property type="entry name" value="DUF4437"/>
</dbReference>
<feature type="signal peptide" evidence="1">
    <location>
        <begin position="1"/>
        <end position="17"/>
    </location>
</feature>
<dbReference type="Pfam" id="PF14499">
    <property type="entry name" value="DUF4437"/>
    <property type="match status" value="1"/>
</dbReference>
<reference evidence="2 3" key="1">
    <citation type="journal article" date="2014" name="Antonie Van Leeuwenhoek">
        <title>Hyphomonas beringensis sp. nov. and Hyphomonas chukchiensis sp. nov., isolated from surface seawater of the Bering Sea and Chukchi Sea.</title>
        <authorList>
            <person name="Li C."/>
            <person name="Lai Q."/>
            <person name="Li G."/>
            <person name="Dong C."/>
            <person name="Wang J."/>
            <person name="Liao Y."/>
            <person name="Shao Z."/>
        </authorList>
    </citation>
    <scope>NUCLEOTIDE SEQUENCE [LARGE SCALE GENOMIC DNA]</scope>
    <source>
        <strain evidence="2 3">22II1-22F38</strain>
    </source>
</reference>
<keyword evidence="1" id="KW-0732">Signal</keyword>